<organism evidence="4 5">
    <name type="scientific">Russula ochroleuca</name>
    <dbReference type="NCBI Taxonomy" id="152965"/>
    <lineage>
        <taxon>Eukaryota</taxon>
        <taxon>Fungi</taxon>
        <taxon>Dikarya</taxon>
        <taxon>Basidiomycota</taxon>
        <taxon>Agaricomycotina</taxon>
        <taxon>Agaricomycetes</taxon>
        <taxon>Russulales</taxon>
        <taxon>Russulaceae</taxon>
        <taxon>Russula</taxon>
    </lineage>
</organism>
<dbReference type="EMBL" id="WHVB01000012">
    <property type="protein sequence ID" value="KAF8478164.1"/>
    <property type="molecule type" value="Genomic_DNA"/>
</dbReference>
<sequence length="154" mass="17096">MSKFAPHRHSANNPRATSSTVCQKCLRTGHFTYECKDTRPYVSRPSRTAQLENPQLLAAVAKSKADVNPSAVPEDKFVLLSGTANRILEAKEKQREKEKEKTDRATKRTKRYVPSSNPFLLLCAGLSAASLHGFFGWLTNVAFIACQVIKCISI</sequence>
<comment type="caution">
    <text evidence="4">The sequence shown here is derived from an EMBL/GenBank/DDBJ whole genome shotgun (WGS) entry which is preliminary data.</text>
</comment>
<keyword evidence="3" id="KW-0472">Membrane</keyword>
<dbReference type="GO" id="GO:0008270">
    <property type="term" value="F:zinc ion binding"/>
    <property type="evidence" value="ECO:0007669"/>
    <property type="project" value="InterPro"/>
</dbReference>
<dbReference type="OrthoDB" id="437973at2759"/>
<keyword evidence="3" id="KW-0812">Transmembrane</keyword>
<accession>A0A9P5MTA0</accession>
<feature type="transmembrane region" description="Helical" evidence="3">
    <location>
        <begin position="119"/>
        <end position="138"/>
    </location>
</feature>
<name>A0A9P5MTA0_9AGAM</name>
<dbReference type="Pfam" id="PF13917">
    <property type="entry name" value="zf-CCHC_3"/>
    <property type="match status" value="1"/>
</dbReference>
<dbReference type="SUPFAM" id="SSF57756">
    <property type="entry name" value="Retrovirus zinc finger-like domains"/>
    <property type="match status" value="1"/>
</dbReference>
<feature type="region of interest" description="Disordered" evidence="2">
    <location>
        <begin position="89"/>
        <end position="108"/>
    </location>
</feature>
<dbReference type="InterPro" id="IPR039715">
    <property type="entry name" value="ZCCHC10"/>
</dbReference>
<dbReference type="PANTHER" id="PTHR13491:SF0">
    <property type="entry name" value="ZINC FINGER CCHC DOMAIN-CONTAINING PROTEIN 10"/>
    <property type="match status" value="1"/>
</dbReference>
<dbReference type="GO" id="GO:0003676">
    <property type="term" value="F:nucleic acid binding"/>
    <property type="evidence" value="ECO:0007669"/>
    <property type="project" value="InterPro"/>
</dbReference>
<dbReference type="Proteomes" id="UP000759537">
    <property type="component" value="Unassembled WGS sequence"/>
</dbReference>
<reference evidence="4" key="2">
    <citation type="journal article" date="2020" name="Nat. Commun.">
        <title>Large-scale genome sequencing of mycorrhizal fungi provides insights into the early evolution of symbiotic traits.</title>
        <authorList>
            <person name="Miyauchi S."/>
            <person name="Kiss E."/>
            <person name="Kuo A."/>
            <person name="Drula E."/>
            <person name="Kohler A."/>
            <person name="Sanchez-Garcia M."/>
            <person name="Morin E."/>
            <person name="Andreopoulos B."/>
            <person name="Barry K.W."/>
            <person name="Bonito G."/>
            <person name="Buee M."/>
            <person name="Carver A."/>
            <person name="Chen C."/>
            <person name="Cichocki N."/>
            <person name="Clum A."/>
            <person name="Culley D."/>
            <person name="Crous P.W."/>
            <person name="Fauchery L."/>
            <person name="Girlanda M."/>
            <person name="Hayes R.D."/>
            <person name="Keri Z."/>
            <person name="LaButti K."/>
            <person name="Lipzen A."/>
            <person name="Lombard V."/>
            <person name="Magnuson J."/>
            <person name="Maillard F."/>
            <person name="Murat C."/>
            <person name="Nolan M."/>
            <person name="Ohm R.A."/>
            <person name="Pangilinan J."/>
            <person name="Pereira M.F."/>
            <person name="Perotto S."/>
            <person name="Peter M."/>
            <person name="Pfister S."/>
            <person name="Riley R."/>
            <person name="Sitrit Y."/>
            <person name="Stielow J.B."/>
            <person name="Szollosi G."/>
            <person name="Zifcakova L."/>
            <person name="Stursova M."/>
            <person name="Spatafora J.W."/>
            <person name="Tedersoo L."/>
            <person name="Vaario L.M."/>
            <person name="Yamada A."/>
            <person name="Yan M."/>
            <person name="Wang P."/>
            <person name="Xu J."/>
            <person name="Bruns T."/>
            <person name="Baldrian P."/>
            <person name="Vilgalys R."/>
            <person name="Dunand C."/>
            <person name="Henrissat B."/>
            <person name="Grigoriev I.V."/>
            <person name="Hibbett D."/>
            <person name="Nagy L.G."/>
            <person name="Martin F.M."/>
        </authorList>
    </citation>
    <scope>NUCLEOTIDE SEQUENCE</scope>
    <source>
        <strain evidence="4">Prilba</strain>
    </source>
</reference>
<dbReference type="PANTHER" id="PTHR13491">
    <property type="entry name" value="ZCCHC10 PROTEIN"/>
    <property type="match status" value="1"/>
</dbReference>
<protein>
    <submittedName>
        <fullName evidence="4">Zinc knuckle-domain-containing protein</fullName>
    </submittedName>
</protein>
<evidence type="ECO:0000256" key="2">
    <source>
        <dbReference type="SAM" id="MobiDB-lite"/>
    </source>
</evidence>
<dbReference type="AlphaFoldDB" id="A0A9P5MTA0"/>
<feature type="compositionally biased region" description="Basic and acidic residues" evidence="2">
    <location>
        <begin position="89"/>
        <end position="106"/>
    </location>
</feature>
<evidence type="ECO:0000256" key="1">
    <source>
        <dbReference type="ARBA" id="ARBA00022664"/>
    </source>
</evidence>
<dbReference type="GO" id="GO:0006397">
    <property type="term" value="P:mRNA processing"/>
    <property type="evidence" value="ECO:0007669"/>
    <property type="project" value="UniProtKB-KW"/>
</dbReference>
<evidence type="ECO:0000313" key="4">
    <source>
        <dbReference type="EMBL" id="KAF8478164.1"/>
    </source>
</evidence>
<dbReference type="InterPro" id="IPR036875">
    <property type="entry name" value="Znf_CCHC_sf"/>
</dbReference>
<gene>
    <name evidence="4" type="ORF">DFH94DRAFT_634194</name>
</gene>
<keyword evidence="3" id="KW-1133">Transmembrane helix</keyword>
<proteinExistence type="predicted"/>
<evidence type="ECO:0000256" key="3">
    <source>
        <dbReference type="SAM" id="Phobius"/>
    </source>
</evidence>
<keyword evidence="5" id="KW-1185">Reference proteome</keyword>
<evidence type="ECO:0000313" key="5">
    <source>
        <dbReference type="Proteomes" id="UP000759537"/>
    </source>
</evidence>
<keyword evidence="1" id="KW-0507">mRNA processing</keyword>
<reference evidence="4" key="1">
    <citation type="submission" date="2019-10" db="EMBL/GenBank/DDBJ databases">
        <authorList>
            <consortium name="DOE Joint Genome Institute"/>
            <person name="Kuo A."/>
            <person name="Miyauchi S."/>
            <person name="Kiss E."/>
            <person name="Drula E."/>
            <person name="Kohler A."/>
            <person name="Sanchez-Garcia M."/>
            <person name="Andreopoulos B."/>
            <person name="Barry K.W."/>
            <person name="Bonito G."/>
            <person name="Buee M."/>
            <person name="Carver A."/>
            <person name="Chen C."/>
            <person name="Cichocki N."/>
            <person name="Clum A."/>
            <person name="Culley D."/>
            <person name="Crous P.W."/>
            <person name="Fauchery L."/>
            <person name="Girlanda M."/>
            <person name="Hayes R."/>
            <person name="Keri Z."/>
            <person name="LaButti K."/>
            <person name="Lipzen A."/>
            <person name="Lombard V."/>
            <person name="Magnuson J."/>
            <person name="Maillard F."/>
            <person name="Morin E."/>
            <person name="Murat C."/>
            <person name="Nolan M."/>
            <person name="Ohm R."/>
            <person name="Pangilinan J."/>
            <person name="Pereira M."/>
            <person name="Perotto S."/>
            <person name="Peter M."/>
            <person name="Riley R."/>
            <person name="Sitrit Y."/>
            <person name="Stielow B."/>
            <person name="Szollosi G."/>
            <person name="Zifcakova L."/>
            <person name="Stursova M."/>
            <person name="Spatafora J.W."/>
            <person name="Tedersoo L."/>
            <person name="Vaario L.-M."/>
            <person name="Yamada A."/>
            <person name="Yan M."/>
            <person name="Wang P."/>
            <person name="Xu J."/>
            <person name="Bruns T."/>
            <person name="Baldrian P."/>
            <person name="Vilgalys R."/>
            <person name="Henrissat B."/>
            <person name="Grigoriev I.V."/>
            <person name="Hibbett D."/>
            <person name="Nagy L.G."/>
            <person name="Martin F.M."/>
        </authorList>
    </citation>
    <scope>NUCLEOTIDE SEQUENCE</scope>
    <source>
        <strain evidence="4">Prilba</strain>
    </source>
</reference>